<dbReference type="Pfam" id="PF08279">
    <property type="entry name" value="HTH_11"/>
    <property type="match status" value="1"/>
</dbReference>
<dbReference type="Gene3D" id="1.10.10.10">
    <property type="entry name" value="Winged helix-like DNA-binding domain superfamily/Winged helix DNA-binding domain"/>
    <property type="match status" value="1"/>
</dbReference>
<name>A0ABX4MED0_9ACTO</name>
<dbReference type="RefSeq" id="WP_086615834.1">
    <property type="nucleotide sequence ID" value="NZ_MTPX02000011.1"/>
</dbReference>
<sequence length="97" mass="10828">MKSFEDLLQILSEEPRPFSSAELAARLAVSTRTIRNYVTAANEHFGRVITSSHSGYCWMQVPWSGRGCGRRRLGLGTMVPRPGWRTSCACWSPPSGR</sequence>
<keyword evidence="3" id="KW-1185">Reference proteome</keyword>
<accession>A0ABX4MED0</accession>
<evidence type="ECO:0000313" key="3">
    <source>
        <dbReference type="Proteomes" id="UP000194577"/>
    </source>
</evidence>
<comment type="caution">
    <text evidence="2">The sequence shown here is derived from an EMBL/GenBank/DDBJ whole genome shotgun (WGS) entry which is preliminary data.</text>
</comment>
<dbReference type="InterPro" id="IPR036390">
    <property type="entry name" value="WH_DNA-bd_sf"/>
</dbReference>
<evidence type="ECO:0000259" key="1">
    <source>
        <dbReference type="Pfam" id="PF08279"/>
    </source>
</evidence>
<dbReference type="Proteomes" id="UP000194577">
    <property type="component" value="Unassembled WGS sequence"/>
</dbReference>
<reference evidence="2 3" key="1">
    <citation type="submission" date="2017-10" db="EMBL/GenBank/DDBJ databases">
        <title>Draft genome sequence of cellulolytic Actinomyces sp CtC72 isolated from cattle rumen fluid.</title>
        <authorList>
            <person name="Joshi A.J."/>
            <person name="Vasudevan G."/>
            <person name="Lanjekar V.B."/>
            <person name="Hivarkar S."/>
            <person name="Engineer A."/>
            <person name="Pore S.D."/>
            <person name="Dhakephalkar P.K."/>
            <person name="Dagar S."/>
        </authorList>
    </citation>
    <scope>NUCLEOTIDE SEQUENCE [LARGE SCALE GENOMIC DNA]</scope>
    <source>
        <strain evidence="3">CtC72</strain>
    </source>
</reference>
<organism evidence="2 3">
    <name type="scientific">Actinomyces ruminis</name>
    <dbReference type="NCBI Taxonomy" id="1937003"/>
    <lineage>
        <taxon>Bacteria</taxon>
        <taxon>Bacillati</taxon>
        <taxon>Actinomycetota</taxon>
        <taxon>Actinomycetes</taxon>
        <taxon>Actinomycetales</taxon>
        <taxon>Actinomycetaceae</taxon>
        <taxon>Actinomyces</taxon>
    </lineage>
</organism>
<protein>
    <submittedName>
        <fullName evidence="2">Helix-turn-helix domain-containing protein</fullName>
    </submittedName>
</protein>
<proteinExistence type="predicted"/>
<dbReference type="InterPro" id="IPR036388">
    <property type="entry name" value="WH-like_DNA-bd_sf"/>
</dbReference>
<dbReference type="EMBL" id="MTPX02000011">
    <property type="protein sequence ID" value="PHP53576.1"/>
    <property type="molecule type" value="Genomic_DNA"/>
</dbReference>
<feature type="domain" description="Helix-turn-helix type 11" evidence="1">
    <location>
        <begin position="6"/>
        <end position="56"/>
    </location>
</feature>
<dbReference type="InterPro" id="IPR013196">
    <property type="entry name" value="HTH_11"/>
</dbReference>
<dbReference type="SUPFAM" id="SSF46785">
    <property type="entry name" value="Winged helix' DNA-binding domain"/>
    <property type="match status" value="1"/>
</dbReference>
<evidence type="ECO:0000313" key="2">
    <source>
        <dbReference type="EMBL" id="PHP53576.1"/>
    </source>
</evidence>
<gene>
    <name evidence="2" type="ORF">BW737_001690</name>
</gene>